<dbReference type="AlphaFoldDB" id="A0A7V5HYN1"/>
<feature type="binding site" evidence="11">
    <location>
        <position position="10"/>
    </location>
    <ligand>
        <name>a divalent metal cation</name>
        <dbReference type="ChEBI" id="CHEBI:60240"/>
    </ligand>
</feature>
<evidence type="ECO:0000256" key="2">
    <source>
        <dbReference type="ARBA" id="ARBA00001946"/>
    </source>
</evidence>
<keyword evidence="8 11" id="KW-0479">Metal-binding</keyword>
<dbReference type="Pfam" id="PF01351">
    <property type="entry name" value="RNase_HII"/>
    <property type="match status" value="1"/>
</dbReference>
<feature type="domain" description="RNase H type-2" evidence="13">
    <location>
        <begin position="3"/>
        <end position="209"/>
    </location>
</feature>
<reference evidence="14" key="1">
    <citation type="journal article" date="2020" name="mSystems">
        <title>Genome- and Community-Level Interaction Insights into Carbon Utilization and Element Cycling Functions of Hydrothermarchaeota in Hydrothermal Sediment.</title>
        <authorList>
            <person name="Zhou Z."/>
            <person name="Liu Y."/>
            <person name="Xu W."/>
            <person name="Pan J."/>
            <person name="Luo Z.H."/>
            <person name="Li M."/>
        </authorList>
    </citation>
    <scope>NUCLEOTIDE SEQUENCE [LARGE SCALE GENOMIC DNA]</scope>
    <source>
        <strain evidence="14">HyVt-92</strain>
    </source>
</reference>
<keyword evidence="7 11" id="KW-0540">Nuclease</keyword>
<evidence type="ECO:0000256" key="5">
    <source>
        <dbReference type="ARBA" id="ARBA00008378"/>
    </source>
</evidence>
<comment type="catalytic activity">
    <reaction evidence="1 11 12">
        <text>Endonucleolytic cleavage to 5'-phosphomonoester.</text>
        <dbReference type="EC" id="3.1.26.4"/>
    </reaction>
</comment>
<comment type="function">
    <text evidence="3 12">Endonuclease that specifically degrades the RNA of RNA-DNA hybrids.</text>
</comment>
<keyword evidence="9 11" id="KW-0255">Endonuclease</keyword>
<feature type="binding site" evidence="11">
    <location>
        <position position="9"/>
    </location>
    <ligand>
        <name>a divalent metal cation</name>
        <dbReference type="ChEBI" id="CHEBI:60240"/>
    </ligand>
</feature>
<dbReference type="PANTHER" id="PTHR10954:SF23">
    <property type="entry name" value="RIBONUCLEASE"/>
    <property type="match status" value="1"/>
</dbReference>
<sequence>MKKLILGIDEAGRGPVIGPMIICGVVVEERVVSELARIGVRDSKLLSPEKRERLKSLIEERAMRWEFVEITPSEIDRYGISLPQIKGICYLIDKLCPHVVFIDAPTSNPASYKRKLKALLKEKKIELVVENFADRKYSIVSAASIMAKVERDKHIKALSLKYGDIGSGYPSDKRTIEFLKKCMREKRKFPEIVRKRWKTVKVISRELRE</sequence>
<dbReference type="SUPFAM" id="SSF53098">
    <property type="entry name" value="Ribonuclease H-like"/>
    <property type="match status" value="1"/>
</dbReference>
<name>A0A7V5HYN1_UNCAE</name>
<dbReference type="EC" id="3.1.26.4" evidence="12"/>
<comment type="cofactor">
    <cofactor evidence="11">
        <name>Mn(2+)</name>
        <dbReference type="ChEBI" id="CHEBI:29035"/>
    </cofactor>
    <cofactor evidence="11">
        <name>Mg(2+)</name>
        <dbReference type="ChEBI" id="CHEBI:18420"/>
    </cofactor>
    <text evidence="11">Manganese or magnesium. Binds 1 divalent metal ion per monomer in the absence of substrate. May bind a second metal ion after substrate binding.</text>
</comment>
<keyword evidence="6" id="KW-0963">Cytoplasm</keyword>
<comment type="similarity">
    <text evidence="5">Belongs to the RNase HII family. RnhC subfamily.</text>
</comment>
<dbReference type="InterPro" id="IPR001352">
    <property type="entry name" value="RNase_HII/HIII"/>
</dbReference>
<dbReference type="GO" id="GO:0006298">
    <property type="term" value="P:mismatch repair"/>
    <property type="evidence" value="ECO:0007669"/>
    <property type="project" value="TreeGrafter"/>
</dbReference>
<dbReference type="InterPro" id="IPR024567">
    <property type="entry name" value="RNase_HII/HIII_dom"/>
</dbReference>
<comment type="subcellular location">
    <subcellularLocation>
        <location evidence="4">Cytoplasm</location>
    </subcellularLocation>
</comment>
<evidence type="ECO:0000256" key="8">
    <source>
        <dbReference type="ARBA" id="ARBA00022723"/>
    </source>
</evidence>
<dbReference type="GO" id="GO:0030145">
    <property type="term" value="F:manganese ion binding"/>
    <property type="evidence" value="ECO:0007669"/>
    <property type="project" value="InterPro"/>
</dbReference>
<dbReference type="HAMAP" id="MF_00052_A">
    <property type="entry name" value="RNase_HII_A"/>
    <property type="match status" value="1"/>
</dbReference>
<dbReference type="Gene3D" id="1.10.10.460">
    <property type="entry name" value="Ribonuclease hii. Domain 2"/>
    <property type="match status" value="1"/>
</dbReference>
<comment type="cofactor">
    <cofactor evidence="2">
        <name>Mg(2+)</name>
        <dbReference type="ChEBI" id="CHEBI:18420"/>
    </cofactor>
</comment>
<dbReference type="EMBL" id="DRTT01000072">
    <property type="protein sequence ID" value="HHF98308.1"/>
    <property type="molecule type" value="Genomic_DNA"/>
</dbReference>
<dbReference type="InterPro" id="IPR020787">
    <property type="entry name" value="RNase_HII_arc"/>
</dbReference>
<accession>A0A7V5HYN1</accession>
<dbReference type="Gene3D" id="3.30.420.10">
    <property type="entry name" value="Ribonuclease H-like superfamily/Ribonuclease H"/>
    <property type="match status" value="1"/>
</dbReference>
<dbReference type="PANTHER" id="PTHR10954">
    <property type="entry name" value="RIBONUCLEASE H2 SUBUNIT A"/>
    <property type="match status" value="1"/>
</dbReference>
<evidence type="ECO:0000256" key="10">
    <source>
        <dbReference type="ARBA" id="ARBA00022801"/>
    </source>
</evidence>
<dbReference type="GO" id="GO:0005737">
    <property type="term" value="C:cytoplasm"/>
    <property type="evidence" value="ECO:0007669"/>
    <property type="project" value="UniProtKB-SubCell"/>
</dbReference>
<evidence type="ECO:0000259" key="13">
    <source>
        <dbReference type="PROSITE" id="PS51975"/>
    </source>
</evidence>
<gene>
    <name evidence="14" type="ORF">ENL39_02340</name>
</gene>
<dbReference type="InterPro" id="IPR012337">
    <property type="entry name" value="RNaseH-like_sf"/>
</dbReference>
<dbReference type="GO" id="GO:0032299">
    <property type="term" value="C:ribonuclease H2 complex"/>
    <property type="evidence" value="ECO:0007669"/>
    <property type="project" value="TreeGrafter"/>
</dbReference>
<evidence type="ECO:0000256" key="9">
    <source>
        <dbReference type="ARBA" id="ARBA00022759"/>
    </source>
</evidence>
<proteinExistence type="inferred from homology"/>
<evidence type="ECO:0000256" key="7">
    <source>
        <dbReference type="ARBA" id="ARBA00022722"/>
    </source>
</evidence>
<evidence type="ECO:0000256" key="1">
    <source>
        <dbReference type="ARBA" id="ARBA00000077"/>
    </source>
</evidence>
<dbReference type="FunFam" id="1.10.10.460:FF:000001">
    <property type="entry name" value="Ribonuclease"/>
    <property type="match status" value="1"/>
</dbReference>
<dbReference type="GO" id="GO:0043137">
    <property type="term" value="P:DNA replication, removal of RNA primer"/>
    <property type="evidence" value="ECO:0007669"/>
    <property type="project" value="TreeGrafter"/>
</dbReference>
<evidence type="ECO:0000256" key="6">
    <source>
        <dbReference type="ARBA" id="ARBA00022490"/>
    </source>
</evidence>
<evidence type="ECO:0000256" key="11">
    <source>
        <dbReference type="PROSITE-ProRule" id="PRU01319"/>
    </source>
</evidence>
<evidence type="ECO:0000313" key="14">
    <source>
        <dbReference type="EMBL" id="HHF98308.1"/>
    </source>
</evidence>
<dbReference type="GO" id="GO:0004523">
    <property type="term" value="F:RNA-DNA hybrid ribonuclease activity"/>
    <property type="evidence" value="ECO:0007669"/>
    <property type="project" value="UniProtKB-UniRule"/>
</dbReference>
<organism evidence="14">
    <name type="scientific">Aerophobetes bacterium</name>
    <dbReference type="NCBI Taxonomy" id="2030807"/>
    <lineage>
        <taxon>Bacteria</taxon>
        <taxon>Candidatus Aerophobota</taxon>
    </lineage>
</organism>
<dbReference type="InterPro" id="IPR036397">
    <property type="entry name" value="RNaseH_sf"/>
</dbReference>
<evidence type="ECO:0000256" key="3">
    <source>
        <dbReference type="ARBA" id="ARBA00004065"/>
    </source>
</evidence>
<feature type="binding site" evidence="11">
    <location>
        <position position="103"/>
    </location>
    <ligand>
        <name>a divalent metal cation</name>
        <dbReference type="ChEBI" id="CHEBI:60240"/>
    </ligand>
</feature>
<dbReference type="GO" id="GO:0003723">
    <property type="term" value="F:RNA binding"/>
    <property type="evidence" value="ECO:0007669"/>
    <property type="project" value="UniProtKB-UniRule"/>
</dbReference>
<protein>
    <recommendedName>
        <fullName evidence="12">Ribonuclease</fullName>
        <ecNumber evidence="12">3.1.26.4</ecNumber>
    </recommendedName>
</protein>
<evidence type="ECO:0000256" key="4">
    <source>
        <dbReference type="ARBA" id="ARBA00004496"/>
    </source>
</evidence>
<dbReference type="NCBIfam" id="TIGR00729">
    <property type="entry name" value="ribonuclease HII"/>
    <property type="match status" value="1"/>
</dbReference>
<dbReference type="Proteomes" id="UP000886070">
    <property type="component" value="Unassembled WGS sequence"/>
</dbReference>
<keyword evidence="10 11" id="KW-0378">Hydrolase</keyword>
<evidence type="ECO:0000256" key="12">
    <source>
        <dbReference type="RuleBase" id="RU003515"/>
    </source>
</evidence>
<dbReference type="InterPro" id="IPR004649">
    <property type="entry name" value="RNase_H2_suA"/>
</dbReference>
<dbReference type="CDD" id="cd07180">
    <property type="entry name" value="RNase_HII_archaea_like"/>
    <property type="match status" value="1"/>
</dbReference>
<dbReference type="PROSITE" id="PS51975">
    <property type="entry name" value="RNASE_H_2"/>
    <property type="match status" value="1"/>
</dbReference>
<dbReference type="InterPro" id="IPR023160">
    <property type="entry name" value="RNase_HII_hlx-loop-hlx_cap_dom"/>
</dbReference>
<comment type="caution">
    <text evidence="14">The sequence shown here is derived from an EMBL/GenBank/DDBJ whole genome shotgun (WGS) entry which is preliminary data.</text>
</comment>